<dbReference type="EMBL" id="VAHF01000011">
    <property type="protein sequence ID" value="TXG50894.1"/>
    <property type="molecule type" value="Genomic_DNA"/>
</dbReference>
<comment type="caution">
    <text evidence="1">The sequence shown here is derived from an EMBL/GenBank/DDBJ whole genome shotgun (WGS) entry which is preliminary data.</text>
</comment>
<sequence length="101" mass="11382">MTPAKKNQVLSIDNSKAERSGDLGLLRPVCDTTRLQRYPFVTQLRPLFNQLQPEFDFNCLSGKIFNVEVVDGGLIYSIGVHAKEMGDNNDDYYIVNASTRL</sequence>
<protein>
    <submittedName>
        <fullName evidence="1">Uncharacterized protein</fullName>
    </submittedName>
</protein>
<dbReference type="PANTHER" id="PTHR34784">
    <property type="entry name" value="50S RIBOSOMAL PROTEIN L34"/>
    <property type="match status" value="1"/>
</dbReference>
<evidence type="ECO:0000313" key="2">
    <source>
        <dbReference type="Proteomes" id="UP000323000"/>
    </source>
</evidence>
<dbReference type="AlphaFoldDB" id="A0A5C7H1N1"/>
<dbReference type="OrthoDB" id="193238at2759"/>
<proteinExistence type="predicted"/>
<evidence type="ECO:0000313" key="1">
    <source>
        <dbReference type="EMBL" id="TXG50894.1"/>
    </source>
</evidence>
<organism evidence="1 2">
    <name type="scientific">Acer yangbiense</name>
    <dbReference type="NCBI Taxonomy" id="1000413"/>
    <lineage>
        <taxon>Eukaryota</taxon>
        <taxon>Viridiplantae</taxon>
        <taxon>Streptophyta</taxon>
        <taxon>Embryophyta</taxon>
        <taxon>Tracheophyta</taxon>
        <taxon>Spermatophyta</taxon>
        <taxon>Magnoliopsida</taxon>
        <taxon>eudicotyledons</taxon>
        <taxon>Gunneridae</taxon>
        <taxon>Pentapetalae</taxon>
        <taxon>rosids</taxon>
        <taxon>malvids</taxon>
        <taxon>Sapindales</taxon>
        <taxon>Sapindaceae</taxon>
        <taxon>Hippocastanoideae</taxon>
        <taxon>Acereae</taxon>
        <taxon>Acer</taxon>
    </lineage>
</organism>
<reference evidence="2" key="1">
    <citation type="journal article" date="2019" name="Gigascience">
        <title>De novo genome assembly of the endangered Acer yangbiense, a plant species with extremely small populations endemic to Yunnan Province, China.</title>
        <authorList>
            <person name="Yang J."/>
            <person name="Wariss H.M."/>
            <person name="Tao L."/>
            <person name="Zhang R."/>
            <person name="Yun Q."/>
            <person name="Hollingsworth P."/>
            <person name="Dao Z."/>
            <person name="Luo G."/>
            <person name="Guo H."/>
            <person name="Ma Y."/>
            <person name="Sun W."/>
        </authorList>
    </citation>
    <scope>NUCLEOTIDE SEQUENCE [LARGE SCALE GENOMIC DNA]</scope>
    <source>
        <strain evidence="2">cv. Malutang</strain>
    </source>
</reference>
<name>A0A5C7H1N1_9ROSI</name>
<accession>A0A5C7H1N1</accession>
<keyword evidence="2" id="KW-1185">Reference proteome</keyword>
<dbReference type="Proteomes" id="UP000323000">
    <property type="component" value="Chromosome 11"/>
</dbReference>
<gene>
    <name evidence="1" type="ORF">EZV62_023418</name>
</gene>
<dbReference type="PANTHER" id="PTHR34784:SF1">
    <property type="entry name" value="50S RIBOSOMAL PROTEIN L34"/>
    <property type="match status" value="1"/>
</dbReference>
<dbReference type="InterPro" id="IPR011719">
    <property type="entry name" value="CHP02058"/>
</dbReference>